<dbReference type="AlphaFoldDB" id="A0A4C1YBG6"/>
<organism evidence="2 3">
    <name type="scientific">Eumeta variegata</name>
    <name type="common">Bagworm moth</name>
    <name type="synonym">Eumeta japonica</name>
    <dbReference type="NCBI Taxonomy" id="151549"/>
    <lineage>
        <taxon>Eukaryota</taxon>
        <taxon>Metazoa</taxon>
        <taxon>Ecdysozoa</taxon>
        <taxon>Arthropoda</taxon>
        <taxon>Hexapoda</taxon>
        <taxon>Insecta</taxon>
        <taxon>Pterygota</taxon>
        <taxon>Neoptera</taxon>
        <taxon>Endopterygota</taxon>
        <taxon>Lepidoptera</taxon>
        <taxon>Glossata</taxon>
        <taxon>Ditrysia</taxon>
        <taxon>Tineoidea</taxon>
        <taxon>Psychidae</taxon>
        <taxon>Oiketicinae</taxon>
        <taxon>Eumeta</taxon>
    </lineage>
</organism>
<dbReference type="Proteomes" id="UP000299102">
    <property type="component" value="Unassembled WGS sequence"/>
</dbReference>
<feature type="region of interest" description="Disordered" evidence="1">
    <location>
        <begin position="78"/>
        <end position="113"/>
    </location>
</feature>
<evidence type="ECO:0000313" key="2">
    <source>
        <dbReference type="EMBL" id="GBP73426.1"/>
    </source>
</evidence>
<protein>
    <submittedName>
        <fullName evidence="2">Uncharacterized protein</fullName>
    </submittedName>
</protein>
<sequence>MVSNFGFFRDPRVCVPVLHLRLGDPVAAPRRASAAVAPRHSRLARGRRPIAAGRRPLAATATAAWWPPPRGRHLVIRAGAARPASRSRVPRRQREGGPPPPLTAIPASVCPPI</sequence>
<evidence type="ECO:0000256" key="1">
    <source>
        <dbReference type="SAM" id="MobiDB-lite"/>
    </source>
</evidence>
<proteinExistence type="predicted"/>
<gene>
    <name evidence="2" type="ORF">EVAR_56901_1</name>
</gene>
<dbReference type="EMBL" id="BGZK01001173">
    <property type="protein sequence ID" value="GBP73426.1"/>
    <property type="molecule type" value="Genomic_DNA"/>
</dbReference>
<keyword evidence="3" id="KW-1185">Reference proteome</keyword>
<feature type="compositionally biased region" description="Low complexity" evidence="1">
    <location>
        <begin position="78"/>
        <end position="87"/>
    </location>
</feature>
<feature type="compositionally biased region" description="Pro residues" evidence="1">
    <location>
        <begin position="97"/>
        <end position="113"/>
    </location>
</feature>
<comment type="caution">
    <text evidence="2">The sequence shown here is derived from an EMBL/GenBank/DDBJ whole genome shotgun (WGS) entry which is preliminary data.</text>
</comment>
<evidence type="ECO:0000313" key="3">
    <source>
        <dbReference type="Proteomes" id="UP000299102"/>
    </source>
</evidence>
<name>A0A4C1YBG6_EUMVA</name>
<accession>A0A4C1YBG6</accession>
<reference evidence="2 3" key="1">
    <citation type="journal article" date="2019" name="Commun. Biol.">
        <title>The bagworm genome reveals a unique fibroin gene that provides high tensile strength.</title>
        <authorList>
            <person name="Kono N."/>
            <person name="Nakamura H."/>
            <person name="Ohtoshi R."/>
            <person name="Tomita M."/>
            <person name="Numata K."/>
            <person name="Arakawa K."/>
        </authorList>
    </citation>
    <scope>NUCLEOTIDE SEQUENCE [LARGE SCALE GENOMIC DNA]</scope>
</reference>